<protein>
    <submittedName>
        <fullName evidence="1">Alpha/beta hydrolase</fullName>
    </submittedName>
</protein>
<dbReference type="RefSeq" id="WP_103461234.1">
    <property type="nucleotide sequence ID" value="NZ_PPXD01000022.1"/>
</dbReference>
<dbReference type="Gene3D" id="3.40.50.1820">
    <property type="entry name" value="alpha/beta hydrolase"/>
    <property type="match status" value="1"/>
</dbReference>
<proteinExistence type="predicted"/>
<accession>A0A2S3ZCA0</accession>
<dbReference type="EMBL" id="PPXD01000022">
    <property type="protein sequence ID" value="POH63884.1"/>
    <property type="molecule type" value="Genomic_DNA"/>
</dbReference>
<dbReference type="InterPro" id="IPR029058">
    <property type="entry name" value="AB_hydrolase_fold"/>
</dbReference>
<reference evidence="1 2" key="1">
    <citation type="submission" date="2018-01" db="EMBL/GenBank/DDBJ databases">
        <title>Cryobacterium sp. nov., from glaciers in China.</title>
        <authorList>
            <person name="Liu Q."/>
            <person name="Xin Y.-H."/>
        </authorList>
    </citation>
    <scope>NUCLEOTIDE SEQUENCE [LARGE SCALE GENOMIC DNA]</scope>
    <source>
        <strain evidence="1 2">TMN-42</strain>
    </source>
</reference>
<name>A0A2S3ZCA0_9MICO</name>
<dbReference type="PANTHER" id="PTHR37946">
    <property type="entry name" value="SLL1969 PROTEIN"/>
    <property type="match status" value="1"/>
</dbReference>
<dbReference type="PANTHER" id="PTHR37946:SF1">
    <property type="entry name" value="SLL1969 PROTEIN"/>
    <property type="match status" value="1"/>
</dbReference>
<keyword evidence="2" id="KW-1185">Reference proteome</keyword>
<gene>
    <name evidence="1" type="ORF">C3B61_13935</name>
</gene>
<dbReference type="AlphaFoldDB" id="A0A2S3ZCA0"/>
<keyword evidence="1" id="KW-0378">Hydrolase</keyword>
<dbReference type="Proteomes" id="UP000237340">
    <property type="component" value="Unassembled WGS sequence"/>
</dbReference>
<comment type="caution">
    <text evidence="1">The sequence shown here is derived from an EMBL/GenBank/DDBJ whole genome shotgun (WGS) entry which is preliminary data.</text>
</comment>
<evidence type="ECO:0000313" key="1">
    <source>
        <dbReference type="EMBL" id="POH63884.1"/>
    </source>
</evidence>
<sequence>MTRKPGRSARGLLCVGLRNAGSWLLDYRYAVLAQVRGAVARTHPDDFASGEAAPVLIIPGIYESWHFMRPLIQALHDAGHPVHVVTPLHTNRRPVVPSAEIVAEYLRDRELNHLVIVAHSKGGLIGKYLMTQLDPDDRVERMVAVSTPFSGSRYARYMPTPSLRAFAGTDPQLAALGADARLNDRIVSVFGRFDPHIPDGSILTGAENVRIDTGGHFRILSHPDTVRQVLAAAARP</sequence>
<dbReference type="SUPFAM" id="SSF53474">
    <property type="entry name" value="alpha/beta-Hydrolases"/>
    <property type="match status" value="1"/>
</dbReference>
<organism evidence="1 2">
    <name type="scientific">Cryobacterium zongtaii</name>
    <dbReference type="NCBI Taxonomy" id="1259217"/>
    <lineage>
        <taxon>Bacteria</taxon>
        <taxon>Bacillati</taxon>
        <taxon>Actinomycetota</taxon>
        <taxon>Actinomycetes</taxon>
        <taxon>Micrococcales</taxon>
        <taxon>Microbacteriaceae</taxon>
        <taxon>Cryobacterium</taxon>
    </lineage>
</organism>
<dbReference type="GO" id="GO:0016787">
    <property type="term" value="F:hydrolase activity"/>
    <property type="evidence" value="ECO:0007669"/>
    <property type="project" value="UniProtKB-KW"/>
</dbReference>
<evidence type="ECO:0000313" key="2">
    <source>
        <dbReference type="Proteomes" id="UP000237340"/>
    </source>
</evidence>